<evidence type="ECO:0000313" key="2">
    <source>
        <dbReference type="Proteomes" id="UP000199529"/>
    </source>
</evidence>
<dbReference type="InterPro" id="IPR036689">
    <property type="entry name" value="ESAT-6-like_sf"/>
</dbReference>
<dbReference type="OrthoDB" id="3296722at2"/>
<dbReference type="STRING" id="418495.SAMN05216215_1004186"/>
<dbReference type="EMBL" id="FNOK01000004">
    <property type="protein sequence ID" value="SDW62899.1"/>
    <property type="molecule type" value="Genomic_DNA"/>
</dbReference>
<evidence type="ECO:0000313" key="1">
    <source>
        <dbReference type="EMBL" id="SDW62899.1"/>
    </source>
</evidence>
<evidence type="ECO:0008006" key="3">
    <source>
        <dbReference type="Google" id="ProtNLM"/>
    </source>
</evidence>
<gene>
    <name evidence="1" type="ORF">SAMN05216215_1004186</name>
</gene>
<dbReference type="RefSeq" id="WP_143060867.1">
    <property type="nucleotide sequence ID" value="NZ_FNOK01000004.1"/>
</dbReference>
<dbReference type="SUPFAM" id="SSF140453">
    <property type="entry name" value="EsxAB dimer-like"/>
    <property type="match status" value="1"/>
</dbReference>
<reference evidence="2" key="1">
    <citation type="submission" date="2016-10" db="EMBL/GenBank/DDBJ databases">
        <authorList>
            <person name="Varghese N."/>
            <person name="Submissions S."/>
        </authorList>
    </citation>
    <scope>NUCLEOTIDE SEQUENCE [LARGE SCALE GENOMIC DNA]</scope>
    <source>
        <strain evidence="2">CGMCC 4.3530</strain>
    </source>
</reference>
<proteinExistence type="predicted"/>
<protein>
    <recommendedName>
        <fullName evidence="3">Glycine zipper domain-containing protein</fullName>
    </recommendedName>
</protein>
<sequence>MPLNTEVKGDPDSLTAVCDWANTQSDGAEEAARQIQLTSAESESGWRGAAADGFRAVLIAAGMMAGTEVRALQDTCSALQTHADDLNTVKAMMQRAQDVAALGGLLVHGFKIEEPGPAPADPTPLPTGRPATPEETQEHAAAVEAQRAFDRKAQAYAEASQIVKEARDKESQSQHVLVRFLSGVLDPAKLSLTLTDICAGFIGATAVRNSQYKRFADDAMTKAERAAKLTTSQNLSLANRGKATAIQITNDLKAKDALDQAVATRAARVIDRFPPRVQATLRGLDVKLIPKGFTPASPWLQGASKFGKIIPGLGLLATAGGIGYDISQGKDPTIAVASGTGSLVTGAIVGAAIGGPPGAIVGGVVGVGVGFAIDEFGDDLINIGRRLEDINPKMTR</sequence>
<dbReference type="Proteomes" id="UP000199529">
    <property type="component" value="Unassembled WGS sequence"/>
</dbReference>
<keyword evidence="2" id="KW-1185">Reference proteome</keyword>
<dbReference type="AlphaFoldDB" id="A0A1H2V4Q2"/>
<accession>A0A1H2V4Q2</accession>
<name>A0A1H2V4Q2_9PSEU</name>
<organism evidence="1 2">
    <name type="scientific">Saccharopolyspora shandongensis</name>
    <dbReference type="NCBI Taxonomy" id="418495"/>
    <lineage>
        <taxon>Bacteria</taxon>
        <taxon>Bacillati</taxon>
        <taxon>Actinomycetota</taxon>
        <taxon>Actinomycetes</taxon>
        <taxon>Pseudonocardiales</taxon>
        <taxon>Pseudonocardiaceae</taxon>
        <taxon>Saccharopolyspora</taxon>
    </lineage>
</organism>